<accession>A0AAD6NVZ4</accession>
<evidence type="ECO:0000313" key="2">
    <source>
        <dbReference type="Proteomes" id="UP001162972"/>
    </source>
</evidence>
<keyword evidence="2" id="KW-1185">Reference proteome</keyword>
<proteinExistence type="predicted"/>
<protein>
    <submittedName>
        <fullName evidence="1">Uncharacterized protein</fullName>
    </submittedName>
</protein>
<name>A0AAD6NVZ4_9ROSI</name>
<dbReference type="AlphaFoldDB" id="A0AAD6NVZ4"/>
<evidence type="ECO:0000313" key="1">
    <source>
        <dbReference type="EMBL" id="KAJ6407050.1"/>
    </source>
</evidence>
<dbReference type="Proteomes" id="UP001162972">
    <property type="component" value="Chromosome 6"/>
</dbReference>
<sequence>MLRKYDGRYQDKPGAGLGTEASNGPETTVLRLNIKRKWLLSRKSKKLFGAVMDLKAPGAEGFEVKEVIWRCDGSKELSPEGFTLAFYRKAWIILGNELLQLVNGFLRTGKLAKGIQAPHDALVSHNTDRLAKSMAITK</sequence>
<organism evidence="1 2">
    <name type="scientific">Salix udensis</name>
    <dbReference type="NCBI Taxonomy" id="889485"/>
    <lineage>
        <taxon>Eukaryota</taxon>
        <taxon>Viridiplantae</taxon>
        <taxon>Streptophyta</taxon>
        <taxon>Embryophyta</taxon>
        <taxon>Tracheophyta</taxon>
        <taxon>Spermatophyta</taxon>
        <taxon>Magnoliopsida</taxon>
        <taxon>eudicotyledons</taxon>
        <taxon>Gunneridae</taxon>
        <taxon>Pentapetalae</taxon>
        <taxon>rosids</taxon>
        <taxon>fabids</taxon>
        <taxon>Malpighiales</taxon>
        <taxon>Salicaceae</taxon>
        <taxon>Saliceae</taxon>
        <taxon>Salix</taxon>
    </lineage>
</organism>
<gene>
    <name evidence="1" type="ORF">OIU84_010545</name>
</gene>
<comment type="caution">
    <text evidence="1">The sequence shown here is derived from an EMBL/GenBank/DDBJ whole genome shotgun (WGS) entry which is preliminary data.</text>
</comment>
<dbReference type="EMBL" id="JAPFFJ010000016">
    <property type="protein sequence ID" value="KAJ6407050.1"/>
    <property type="molecule type" value="Genomic_DNA"/>
</dbReference>
<reference evidence="1 2" key="1">
    <citation type="journal article" date="2023" name="Int. J. Mol. Sci.">
        <title>De Novo Assembly and Annotation of 11 Diverse Shrub Willow (Salix) Genomes Reveals Novel Gene Organization in Sex-Linked Regions.</title>
        <authorList>
            <person name="Hyden B."/>
            <person name="Feng K."/>
            <person name="Yates T.B."/>
            <person name="Jawdy S."/>
            <person name="Cereghino C."/>
            <person name="Smart L.B."/>
            <person name="Muchero W."/>
        </authorList>
    </citation>
    <scope>NUCLEOTIDE SEQUENCE [LARGE SCALE GENOMIC DNA]</scope>
    <source>
        <tissue evidence="1">Shoot tip</tissue>
    </source>
</reference>